<proteinExistence type="predicted"/>
<gene>
    <name evidence="2" type="ORF">HPB48_011818</name>
</gene>
<dbReference type="PANTHER" id="PTHR24111">
    <property type="entry name" value="LEUCINE-RICH REPEAT-CONTAINING PROTEIN 34"/>
    <property type="match status" value="1"/>
</dbReference>
<dbReference type="SUPFAM" id="SSF52047">
    <property type="entry name" value="RNI-like"/>
    <property type="match status" value="1"/>
</dbReference>
<keyword evidence="3" id="KW-1185">Reference proteome</keyword>
<sequence length="430" mass="47333">MDDGASPFDMGYLAGAFEPSRLQQLSSRLSDVLRNAKVDVAASGAMLPARGSNCDDMIEACNAVLDPIGIELRELEPRRFGLRTPQIEGDDEVNVKSATTPRITGRSPPGILVTAVRACRVTPHPNPEQPASVLRRCPQGHSAILLQETTGPEVERVLRKLKLNGLEAESSECMARVFEAVKVNATLESFAIGIVDPVSEENGGELALSSLLEAIEANKALRSLCLQGGILSNKTLRRIAKSLTANPTLKILRIFPPSLEDKEDTEGFWEDVRDSCDRLDVQWWNSAGLNQLALALPQSKVDKLFLNWTFGMWNAPLVEVMRGLQANQTITRLHLHNIDCYDDADMEALAEYVSKTKVLKKLTMIYEILHPEAGIPLIDALAENTSINCVDFGKFDMNLEACKHFGAMLAKNRTRSTGYDRVKSTPVQTH</sequence>
<protein>
    <submittedName>
        <fullName evidence="2">Uncharacterized protein</fullName>
    </submittedName>
</protein>
<keyword evidence="1" id="KW-0677">Repeat</keyword>
<dbReference type="Gene3D" id="3.80.10.10">
    <property type="entry name" value="Ribonuclease Inhibitor"/>
    <property type="match status" value="2"/>
</dbReference>
<dbReference type="Proteomes" id="UP000821853">
    <property type="component" value="Chromosome 5"/>
</dbReference>
<dbReference type="EMBL" id="JABSTR010000007">
    <property type="protein sequence ID" value="KAH9374703.1"/>
    <property type="molecule type" value="Genomic_DNA"/>
</dbReference>
<organism evidence="2 3">
    <name type="scientific">Haemaphysalis longicornis</name>
    <name type="common">Bush tick</name>
    <dbReference type="NCBI Taxonomy" id="44386"/>
    <lineage>
        <taxon>Eukaryota</taxon>
        <taxon>Metazoa</taxon>
        <taxon>Ecdysozoa</taxon>
        <taxon>Arthropoda</taxon>
        <taxon>Chelicerata</taxon>
        <taxon>Arachnida</taxon>
        <taxon>Acari</taxon>
        <taxon>Parasitiformes</taxon>
        <taxon>Ixodida</taxon>
        <taxon>Ixodoidea</taxon>
        <taxon>Ixodidae</taxon>
        <taxon>Haemaphysalinae</taxon>
        <taxon>Haemaphysalis</taxon>
    </lineage>
</organism>
<comment type="caution">
    <text evidence="2">The sequence shown here is derived from an EMBL/GenBank/DDBJ whole genome shotgun (WGS) entry which is preliminary data.</text>
</comment>
<reference evidence="2 3" key="1">
    <citation type="journal article" date="2020" name="Cell">
        <title>Large-Scale Comparative Analyses of Tick Genomes Elucidate Their Genetic Diversity and Vector Capacities.</title>
        <authorList>
            <consortium name="Tick Genome and Microbiome Consortium (TIGMIC)"/>
            <person name="Jia N."/>
            <person name="Wang J."/>
            <person name="Shi W."/>
            <person name="Du L."/>
            <person name="Sun Y."/>
            <person name="Zhan W."/>
            <person name="Jiang J.F."/>
            <person name="Wang Q."/>
            <person name="Zhang B."/>
            <person name="Ji P."/>
            <person name="Bell-Sakyi L."/>
            <person name="Cui X.M."/>
            <person name="Yuan T.T."/>
            <person name="Jiang B.G."/>
            <person name="Yang W.F."/>
            <person name="Lam T.T."/>
            <person name="Chang Q.C."/>
            <person name="Ding S.J."/>
            <person name="Wang X.J."/>
            <person name="Zhu J.G."/>
            <person name="Ruan X.D."/>
            <person name="Zhao L."/>
            <person name="Wei J.T."/>
            <person name="Ye R.Z."/>
            <person name="Que T.C."/>
            <person name="Du C.H."/>
            <person name="Zhou Y.H."/>
            <person name="Cheng J.X."/>
            <person name="Dai P.F."/>
            <person name="Guo W.B."/>
            <person name="Han X.H."/>
            <person name="Huang E.J."/>
            <person name="Li L.F."/>
            <person name="Wei W."/>
            <person name="Gao Y.C."/>
            <person name="Liu J.Z."/>
            <person name="Shao H.Z."/>
            <person name="Wang X."/>
            <person name="Wang C.C."/>
            <person name="Yang T.C."/>
            <person name="Huo Q.B."/>
            <person name="Li W."/>
            <person name="Chen H.Y."/>
            <person name="Chen S.E."/>
            <person name="Zhou L.G."/>
            <person name="Ni X.B."/>
            <person name="Tian J.H."/>
            <person name="Sheng Y."/>
            <person name="Liu T."/>
            <person name="Pan Y.S."/>
            <person name="Xia L.Y."/>
            <person name="Li J."/>
            <person name="Zhao F."/>
            <person name="Cao W.C."/>
        </authorList>
    </citation>
    <scope>NUCLEOTIDE SEQUENCE [LARGE SCALE GENOMIC DNA]</scope>
    <source>
        <strain evidence="2">HaeL-2018</strain>
    </source>
</reference>
<dbReference type="InterPro" id="IPR052201">
    <property type="entry name" value="LRR-containing_regulator"/>
</dbReference>
<dbReference type="PANTHER" id="PTHR24111:SF0">
    <property type="entry name" value="LEUCINE-RICH REPEAT-CONTAINING PROTEIN"/>
    <property type="match status" value="1"/>
</dbReference>
<dbReference type="VEuPathDB" id="VectorBase:HLOH_046344"/>
<dbReference type="InterPro" id="IPR032675">
    <property type="entry name" value="LRR_dom_sf"/>
</dbReference>
<evidence type="ECO:0000256" key="1">
    <source>
        <dbReference type="ARBA" id="ARBA00022737"/>
    </source>
</evidence>
<name>A0A9J6GJ94_HAELO</name>
<accession>A0A9J6GJ94</accession>
<evidence type="ECO:0000313" key="3">
    <source>
        <dbReference type="Proteomes" id="UP000821853"/>
    </source>
</evidence>
<evidence type="ECO:0000313" key="2">
    <source>
        <dbReference type="EMBL" id="KAH9374703.1"/>
    </source>
</evidence>
<dbReference type="AlphaFoldDB" id="A0A9J6GJ94"/>